<accession>A0A4R2LWF4</accession>
<dbReference type="RefSeq" id="WP_165873336.1">
    <property type="nucleotide sequence ID" value="NZ_JANKAQ010000006.1"/>
</dbReference>
<proteinExistence type="inferred from homology"/>
<evidence type="ECO:0000256" key="1">
    <source>
        <dbReference type="ARBA" id="ARBA00008007"/>
    </source>
</evidence>
<dbReference type="PANTHER" id="PTHR47505:SF1">
    <property type="entry name" value="DNA UTILIZATION PROTEIN YHGH"/>
    <property type="match status" value="1"/>
</dbReference>
<dbReference type="Gene3D" id="3.40.50.2020">
    <property type="match status" value="1"/>
</dbReference>
<reference evidence="4 5" key="1">
    <citation type="submission" date="2019-03" db="EMBL/GenBank/DDBJ databases">
        <title>Genomic Encyclopedia of Type Strains, Phase IV (KMG-IV): sequencing the most valuable type-strain genomes for metagenomic binning, comparative biology and taxonomic classification.</title>
        <authorList>
            <person name="Goeker M."/>
        </authorList>
    </citation>
    <scope>NUCLEOTIDE SEQUENCE [LARGE SCALE GENOMIC DNA]</scope>
    <source>
        <strain evidence="4 5">DSM 28559</strain>
    </source>
</reference>
<dbReference type="InterPro" id="IPR044005">
    <property type="entry name" value="DZR_2"/>
</dbReference>
<sequence>MKFWDLLYPPRCPLCGEILSLKEGKVHQACYRKLLRVREPLCKRCGKPLTPGAGEQREWCMDCLRSRHRHGKSFDQGRVLWLYSGDIQKSILDYKYKGMKSYTDFYAEEAVNRWGRWIRSKNPQMLIPVPLHPRKKRIRGYNQAELLAKSIGKRMEIPVGTDVLYRKRWTEPQKAVSGQERRHNLAKSMEIRHLPENLRRVLLIDDIYTTGSTMEACAGILKKNGVEEVCFLALCIGYGNG</sequence>
<dbReference type="InterPro" id="IPR029057">
    <property type="entry name" value="PRTase-like"/>
</dbReference>
<gene>
    <name evidence="4" type="ORF">EV212_10734</name>
</gene>
<evidence type="ECO:0000259" key="3">
    <source>
        <dbReference type="Pfam" id="PF18912"/>
    </source>
</evidence>
<dbReference type="PANTHER" id="PTHR47505">
    <property type="entry name" value="DNA UTILIZATION PROTEIN YHGH"/>
    <property type="match status" value="1"/>
</dbReference>
<protein>
    <submittedName>
        <fullName evidence="4">ComF family protein</fullName>
    </submittedName>
</protein>
<dbReference type="InterPro" id="IPR051910">
    <property type="entry name" value="ComF/GntX_DNA_util-trans"/>
</dbReference>
<evidence type="ECO:0000313" key="5">
    <source>
        <dbReference type="Proteomes" id="UP000295711"/>
    </source>
</evidence>
<evidence type="ECO:0000259" key="2">
    <source>
        <dbReference type="Pfam" id="PF00156"/>
    </source>
</evidence>
<feature type="domain" description="Phosphoribosyltransferase" evidence="2">
    <location>
        <begin position="185"/>
        <end position="235"/>
    </location>
</feature>
<dbReference type="AlphaFoldDB" id="A0A4R2LWF4"/>
<dbReference type="EMBL" id="SLXA01000007">
    <property type="protein sequence ID" value="TCO84434.1"/>
    <property type="molecule type" value="Genomic_DNA"/>
</dbReference>
<dbReference type="InterPro" id="IPR000836">
    <property type="entry name" value="PRTase_dom"/>
</dbReference>
<dbReference type="Pfam" id="PF00156">
    <property type="entry name" value="Pribosyltran"/>
    <property type="match status" value="1"/>
</dbReference>
<dbReference type="Proteomes" id="UP000295711">
    <property type="component" value="Unassembled WGS sequence"/>
</dbReference>
<evidence type="ECO:0000313" key="4">
    <source>
        <dbReference type="EMBL" id="TCO84434.1"/>
    </source>
</evidence>
<comment type="similarity">
    <text evidence="1">Belongs to the ComF/GntX family.</text>
</comment>
<dbReference type="Pfam" id="PF18912">
    <property type="entry name" value="DZR_2"/>
    <property type="match status" value="1"/>
</dbReference>
<name>A0A4R2LWF4_9FIRM</name>
<dbReference type="SUPFAM" id="SSF53271">
    <property type="entry name" value="PRTase-like"/>
    <property type="match status" value="1"/>
</dbReference>
<keyword evidence="5" id="KW-1185">Reference proteome</keyword>
<comment type="caution">
    <text evidence="4">The sequence shown here is derived from an EMBL/GenBank/DDBJ whole genome shotgun (WGS) entry which is preliminary data.</text>
</comment>
<organism evidence="4 5">
    <name type="scientific">Frisingicoccus caecimuris</name>
    <dbReference type="NCBI Taxonomy" id="1796636"/>
    <lineage>
        <taxon>Bacteria</taxon>
        <taxon>Bacillati</taxon>
        <taxon>Bacillota</taxon>
        <taxon>Clostridia</taxon>
        <taxon>Lachnospirales</taxon>
        <taxon>Lachnospiraceae</taxon>
        <taxon>Frisingicoccus</taxon>
    </lineage>
</organism>
<feature type="domain" description="Double zinc ribbon" evidence="3">
    <location>
        <begin position="4"/>
        <end position="64"/>
    </location>
</feature>
<dbReference type="CDD" id="cd06223">
    <property type="entry name" value="PRTases_typeI"/>
    <property type="match status" value="1"/>
</dbReference>